<organism evidence="1 2">
    <name type="scientific">Sediminimonas qiaohouensis</name>
    <dbReference type="NCBI Taxonomy" id="552061"/>
    <lineage>
        <taxon>Bacteria</taxon>
        <taxon>Pseudomonadati</taxon>
        <taxon>Pseudomonadota</taxon>
        <taxon>Alphaproteobacteria</taxon>
        <taxon>Rhodobacterales</taxon>
        <taxon>Roseobacteraceae</taxon>
        <taxon>Sediminimonas</taxon>
    </lineage>
</organism>
<protein>
    <submittedName>
        <fullName evidence="1">Uncharacterized protein</fullName>
    </submittedName>
</protein>
<reference evidence="1 2" key="1">
    <citation type="submission" date="2019-06" db="EMBL/GenBank/DDBJ databases">
        <title>Enrichment of Autotrophic Halophilic Microorganisms from Red Sea Brine Pool Using Microbial Electrosynthesis System.</title>
        <authorList>
            <person name="Alqahtani M.F."/>
            <person name="Bajracharya S."/>
            <person name="Katuri K.P."/>
            <person name="Ali M."/>
            <person name="Saikaly P.E."/>
        </authorList>
    </citation>
    <scope>NUCLEOTIDE SEQUENCE [LARGE SCALE GENOMIC DNA]</scope>
    <source>
        <strain evidence="1">MES6</strain>
    </source>
</reference>
<dbReference type="EMBL" id="VENJ01000010">
    <property type="protein sequence ID" value="MTJ04721.1"/>
    <property type="molecule type" value="Genomic_DNA"/>
</dbReference>
<sequence length="70" mass="7735">MKITETTVREAEGEYEVEMKLGCIDGEHVQLRVRLPALTTANVHLQELQKVALSRARDALLDASSDLPSS</sequence>
<dbReference type="RefSeq" id="WP_273249424.1">
    <property type="nucleotide sequence ID" value="NZ_VENJ01000010.1"/>
</dbReference>
<dbReference type="AlphaFoldDB" id="A0A7C9M985"/>
<accession>A0A7C9M985</accession>
<proteinExistence type="predicted"/>
<dbReference type="Proteomes" id="UP000483078">
    <property type="component" value="Unassembled WGS sequence"/>
</dbReference>
<evidence type="ECO:0000313" key="2">
    <source>
        <dbReference type="Proteomes" id="UP000483078"/>
    </source>
</evidence>
<gene>
    <name evidence="1" type="ORF">FH759_08525</name>
</gene>
<evidence type="ECO:0000313" key="1">
    <source>
        <dbReference type="EMBL" id="MTJ04721.1"/>
    </source>
</evidence>
<name>A0A7C9M985_9RHOB</name>
<comment type="caution">
    <text evidence="1">The sequence shown here is derived from an EMBL/GenBank/DDBJ whole genome shotgun (WGS) entry which is preliminary data.</text>
</comment>